<reference evidence="1 2" key="1">
    <citation type="submission" date="2018-09" db="EMBL/GenBank/DDBJ databases">
        <title>Whole genome based analysis of evolution and adaptive divergence in Indian and Brazilian strains of Azospirillum brasilense.</title>
        <authorList>
            <person name="Singh C."/>
            <person name="Tripathi A.K."/>
        </authorList>
    </citation>
    <scope>NUCLEOTIDE SEQUENCE [LARGE SCALE GENOMIC DNA]</scope>
    <source>
        <strain evidence="1 2">MTCC4035</strain>
        <plasmid evidence="1 2">p5</plasmid>
    </source>
</reference>
<accession>A0A4D8PXH7</accession>
<geneLocation type="plasmid" evidence="1 2">
    <name>p5</name>
</geneLocation>
<dbReference type="AlphaFoldDB" id="A0A4D8PXH7"/>
<dbReference type="KEGG" id="aare:D3093_33370"/>
<organism evidence="1 2">
    <name type="scientific">Azospirillum argentinense</name>
    <dbReference type="NCBI Taxonomy" id="2970906"/>
    <lineage>
        <taxon>Bacteria</taxon>
        <taxon>Pseudomonadati</taxon>
        <taxon>Pseudomonadota</taxon>
        <taxon>Alphaproteobacteria</taxon>
        <taxon>Rhodospirillales</taxon>
        <taxon>Azospirillaceae</taxon>
        <taxon>Azospirillum</taxon>
    </lineage>
</organism>
<sequence>MAAVAIGVPAAGFLDGDPSRHFRTSAAVAAPAPALPAAALPVAPDGVTVGVPPGIVMEPPADLPDMAPPPSLALRLAQDDPDPELSRELARIERDRTMIQQLHRLAKAKADLCTTGFGPPDLCVQRAGAGQAGGGQQAGAGQAAVAQTDGPPAGVIRIAVVEGKARATLVVGGGRTITVDGASLSRTPSILPDGSRVVAIDAAGRKVEVLDPAGRRVQLPWVR</sequence>
<protein>
    <submittedName>
        <fullName evidence="1">Uncharacterized protein</fullName>
    </submittedName>
</protein>
<gene>
    <name evidence="1" type="ORF">D3093_33370</name>
</gene>
<dbReference type="EMBL" id="CP032326">
    <property type="protein sequence ID" value="QCO00146.1"/>
    <property type="molecule type" value="Genomic_DNA"/>
</dbReference>
<keyword evidence="1" id="KW-0614">Plasmid</keyword>
<proteinExistence type="predicted"/>
<name>A0A4D8PXH7_9PROT</name>
<dbReference type="Proteomes" id="UP000298595">
    <property type="component" value="Plasmid p5"/>
</dbReference>
<evidence type="ECO:0000313" key="1">
    <source>
        <dbReference type="EMBL" id="QCO00146.1"/>
    </source>
</evidence>
<evidence type="ECO:0000313" key="2">
    <source>
        <dbReference type="Proteomes" id="UP000298595"/>
    </source>
</evidence>